<reference evidence="2" key="1">
    <citation type="submission" date="2016-11" db="EMBL/GenBank/DDBJ databases">
        <title>The genome of Nicotiana attenuata.</title>
        <authorList>
            <person name="Xu S."/>
            <person name="Brockmoeller T."/>
            <person name="Gaquerel E."/>
            <person name="Navarro A."/>
            <person name="Kuhl H."/>
            <person name="Gase K."/>
            <person name="Ling Z."/>
            <person name="Zhou W."/>
            <person name="Kreitzer C."/>
            <person name="Stanke M."/>
            <person name="Tang H."/>
            <person name="Lyons E."/>
            <person name="Pandey P."/>
            <person name="Pandey S.P."/>
            <person name="Timmermann B."/>
            <person name="Baldwin I.T."/>
        </authorList>
    </citation>
    <scope>NUCLEOTIDE SEQUENCE [LARGE SCALE GENOMIC DNA]</scope>
    <source>
        <strain evidence="2">UT</strain>
    </source>
</reference>
<sequence length="210" mass="23892">MRDFASKMKQILQFIRVHCSTLVTASLFTIQVVKSFFGSNRTAPIHDPRKNSFSWIQRALLLSLSTARSQAFIKGGKDFLERKKKDKNHFSIYKSSIIGQYDIIAQVYSNSTDHPIQEFNIEGSYIQRNCTILYNPTKTDQSEEAKVVVAEIKRKMEPDTNVVMGKDVFLLCLKAGIDGAFIMALVLVLDQVEGHDFKEGSDKVNFTYDH</sequence>
<gene>
    <name evidence="2" type="ORF">A4A49_33205</name>
</gene>
<dbReference type="Proteomes" id="UP000187609">
    <property type="component" value="Unassembled WGS sequence"/>
</dbReference>
<evidence type="ECO:0000313" key="3">
    <source>
        <dbReference type="Proteomes" id="UP000187609"/>
    </source>
</evidence>
<dbReference type="OrthoDB" id="677463at2759"/>
<proteinExistence type="inferred from homology"/>
<dbReference type="EMBL" id="MJEQ01037193">
    <property type="protein sequence ID" value="OIS97063.1"/>
    <property type="molecule type" value="Genomic_DNA"/>
</dbReference>
<dbReference type="SMR" id="A0A1J6I951"/>
<comment type="similarity">
    <text evidence="1">Belongs to the LOR family.</text>
</comment>
<comment type="caution">
    <text evidence="2">The sequence shown here is derived from an EMBL/GenBank/DDBJ whole genome shotgun (WGS) entry which is preliminary data.</text>
</comment>
<dbReference type="SUPFAM" id="SSF54518">
    <property type="entry name" value="Tubby C-terminal domain-like"/>
    <property type="match status" value="1"/>
</dbReference>
<evidence type="ECO:0000256" key="1">
    <source>
        <dbReference type="ARBA" id="ARBA00005437"/>
    </source>
</evidence>
<dbReference type="Gramene" id="OIS97063">
    <property type="protein sequence ID" value="OIS97063"/>
    <property type="gene ID" value="A4A49_33205"/>
</dbReference>
<name>A0A1J6I951_NICAT</name>
<protein>
    <submittedName>
        <fullName evidence="2">Protein lurp-one-related 12</fullName>
    </submittedName>
</protein>
<keyword evidence="3" id="KW-1185">Reference proteome</keyword>
<organism evidence="2 3">
    <name type="scientific">Nicotiana attenuata</name>
    <name type="common">Coyote tobacco</name>
    <dbReference type="NCBI Taxonomy" id="49451"/>
    <lineage>
        <taxon>Eukaryota</taxon>
        <taxon>Viridiplantae</taxon>
        <taxon>Streptophyta</taxon>
        <taxon>Embryophyta</taxon>
        <taxon>Tracheophyta</taxon>
        <taxon>Spermatophyta</taxon>
        <taxon>Magnoliopsida</taxon>
        <taxon>eudicotyledons</taxon>
        <taxon>Gunneridae</taxon>
        <taxon>Pentapetalae</taxon>
        <taxon>asterids</taxon>
        <taxon>lamiids</taxon>
        <taxon>Solanales</taxon>
        <taxon>Solanaceae</taxon>
        <taxon>Nicotianoideae</taxon>
        <taxon>Nicotianeae</taxon>
        <taxon>Nicotiana</taxon>
    </lineage>
</organism>
<dbReference type="AlphaFoldDB" id="A0A1J6I951"/>
<dbReference type="KEGG" id="nau:109234388"/>
<dbReference type="InterPro" id="IPR025659">
    <property type="entry name" value="Tubby-like_C"/>
</dbReference>
<dbReference type="InterPro" id="IPR038595">
    <property type="entry name" value="LOR_sf"/>
</dbReference>
<dbReference type="PANTHER" id="PTHR31087">
    <property type="match status" value="1"/>
</dbReference>
<dbReference type="InterPro" id="IPR007612">
    <property type="entry name" value="LOR"/>
</dbReference>
<dbReference type="PANTHER" id="PTHR31087:SF60">
    <property type="entry name" value="PROTEIN LURP-ONE-RELATED 5"/>
    <property type="match status" value="1"/>
</dbReference>
<dbReference type="Gene3D" id="2.40.160.200">
    <property type="entry name" value="LURP1-related"/>
    <property type="match status" value="1"/>
</dbReference>
<evidence type="ECO:0000313" key="2">
    <source>
        <dbReference type="EMBL" id="OIS97063.1"/>
    </source>
</evidence>
<dbReference type="Pfam" id="PF04525">
    <property type="entry name" value="LOR"/>
    <property type="match status" value="1"/>
</dbReference>
<dbReference type="STRING" id="49451.A0A1J6I951"/>
<accession>A0A1J6I951</accession>